<evidence type="ECO:0000256" key="2">
    <source>
        <dbReference type="SAM" id="Phobius"/>
    </source>
</evidence>
<dbReference type="EMBL" id="CATQJA010002664">
    <property type="protein sequence ID" value="CAJ0582659.1"/>
    <property type="molecule type" value="Genomic_DNA"/>
</dbReference>
<feature type="transmembrane region" description="Helical" evidence="2">
    <location>
        <begin position="281"/>
        <end position="301"/>
    </location>
</feature>
<accession>A0AA36D7R7</accession>
<dbReference type="Gene3D" id="3.40.50.720">
    <property type="entry name" value="NAD(P)-binding Rossmann-like Domain"/>
    <property type="match status" value="1"/>
</dbReference>
<proteinExistence type="inferred from homology"/>
<dbReference type="SUPFAM" id="SSF51735">
    <property type="entry name" value="NAD(P)-binding Rossmann-fold domains"/>
    <property type="match status" value="1"/>
</dbReference>
<keyword evidence="2" id="KW-0472">Membrane</keyword>
<dbReference type="GO" id="GO:0005739">
    <property type="term" value="C:mitochondrion"/>
    <property type="evidence" value="ECO:0007669"/>
    <property type="project" value="TreeGrafter"/>
</dbReference>
<sequence length="431" mass="47649">MSADDRYDLVIYGATGFTGLRCVISYIKSPLFRDLTLAVAGRSETKLRKALDDVSTETGVNTRDVAIIVASTEDDASLHAMAKKARVIVNAVGPYRLHGEAVVRAAVEEGASHVDISGEPAFLEKMQQKYSQLAKEKGVYVVGACGWDSIPADLGVNFLKKNFPGELNHAETFVQLVTGPAGYSFNAGTYQTLVLGIASVMSDGLGKIRREIMPEKIPRPSVKPPKRGKCWKISEPELHGGFALPFMGSDKSIVQRTQYFQYVEEKQRPVLVETYIRIGSLLWAVLLGLWVGVFGLFCMWAPTRKLLQKYPDICSFNMFKNSGPTREQMEQAGFIYWFVGRGYSKKLPLDQEHEDKPDQRLVVTCRGPDAGYIATSGCVMSAALALLKDKEQLPKNGGVYTTASAFAHTRIYEYLESFNVKFRVEGNGAKI</sequence>
<dbReference type="Proteomes" id="UP001177023">
    <property type="component" value="Unassembled WGS sequence"/>
</dbReference>
<comment type="similarity">
    <text evidence="1">Belongs to the saccharopine dehydrogenase family.</text>
</comment>
<feature type="non-terminal residue" evidence="4">
    <location>
        <position position="431"/>
    </location>
</feature>
<gene>
    <name evidence="4" type="ORF">MSPICULIGERA_LOCUS20789</name>
</gene>
<dbReference type="Pfam" id="PF03435">
    <property type="entry name" value="Sacchrp_dh_NADP"/>
    <property type="match status" value="1"/>
</dbReference>
<dbReference type="InterPro" id="IPR051276">
    <property type="entry name" value="Saccharopine_DH-like_oxidrdct"/>
</dbReference>
<dbReference type="InterPro" id="IPR036291">
    <property type="entry name" value="NAD(P)-bd_dom_sf"/>
</dbReference>
<evidence type="ECO:0000256" key="1">
    <source>
        <dbReference type="ARBA" id="ARBA00038048"/>
    </source>
</evidence>
<dbReference type="PANTHER" id="PTHR12286">
    <property type="entry name" value="SACCHAROPINE DEHYDROGENASE-LIKE OXIDOREDUCTASE"/>
    <property type="match status" value="1"/>
</dbReference>
<name>A0AA36D7R7_9BILA</name>
<dbReference type="AlphaFoldDB" id="A0AA36D7R7"/>
<dbReference type="GO" id="GO:0005811">
    <property type="term" value="C:lipid droplet"/>
    <property type="evidence" value="ECO:0007669"/>
    <property type="project" value="TreeGrafter"/>
</dbReference>
<dbReference type="GO" id="GO:0009247">
    <property type="term" value="P:glycolipid biosynthetic process"/>
    <property type="evidence" value="ECO:0007669"/>
    <property type="project" value="TreeGrafter"/>
</dbReference>
<keyword evidence="2" id="KW-0812">Transmembrane</keyword>
<evidence type="ECO:0000259" key="3">
    <source>
        <dbReference type="Pfam" id="PF03435"/>
    </source>
</evidence>
<dbReference type="FunFam" id="3.40.50.720:FF:000178">
    <property type="entry name" value="Saccharopine dehydrogenase-like oxidoreductase"/>
    <property type="match status" value="1"/>
</dbReference>
<dbReference type="InterPro" id="IPR005097">
    <property type="entry name" value="Sacchrp_dh_NADP-bd"/>
</dbReference>
<feature type="domain" description="Saccharopine dehydrogenase NADP binding" evidence="3">
    <location>
        <begin position="10"/>
        <end position="142"/>
    </location>
</feature>
<dbReference type="PANTHER" id="PTHR12286:SF5">
    <property type="entry name" value="SACCHAROPINE DEHYDROGENASE-LIKE OXIDOREDUCTASE"/>
    <property type="match status" value="1"/>
</dbReference>
<protein>
    <recommendedName>
        <fullName evidence="3">Saccharopine dehydrogenase NADP binding domain-containing protein</fullName>
    </recommendedName>
</protein>
<reference evidence="4" key="1">
    <citation type="submission" date="2023-06" db="EMBL/GenBank/DDBJ databases">
        <authorList>
            <person name="Delattre M."/>
        </authorList>
    </citation>
    <scope>NUCLEOTIDE SEQUENCE</scope>
    <source>
        <strain evidence="4">AF72</strain>
    </source>
</reference>
<keyword evidence="5" id="KW-1185">Reference proteome</keyword>
<comment type="caution">
    <text evidence="4">The sequence shown here is derived from an EMBL/GenBank/DDBJ whole genome shotgun (WGS) entry which is preliminary data.</text>
</comment>
<evidence type="ECO:0000313" key="4">
    <source>
        <dbReference type="EMBL" id="CAJ0582659.1"/>
    </source>
</evidence>
<keyword evidence="2" id="KW-1133">Transmembrane helix</keyword>
<organism evidence="4 5">
    <name type="scientific">Mesorhabditis spiculigera</name>
    <dbReference type="NCBI Taxonomy" id="96644"/>
    <lineage>
        <taxon>Eukaryota</taxon>
        <taxon>Metazoa</taxon>
        <taxon>Ecdysozoa</taxon>
        <taxon>Nematoda</taxon>
        <taxon>Chromadorea</taxon>
        <taxon>Rhabditida</taxon>
        <taxon>Rhabditina</taxon>
        <taxon>Rhabditomorpha</taxon>
        <taxon>Rhabditoidea</taxon>
        <taxon>Rhabditidae</taxon>
        <taxon>Mesorhabditinae</taxon>
        <taxon>Mesorhabditis</taxon>
    </lineage>
</organism>
<dbReference type="GO" id="GO:0005886">
    <property type="term" value="C:plasma membrane"/>
    <property type="evidence" value="ECO:0007669"/>
    <property type="project" value="TreeGrafter"/>
</dbReference>
<evidence type="ECO:0000313" key="5">
    <source>
        <dbReference type="Proteomes" id="UP001177023"/>
    </source>
</evidence>